<keyword evidence="4" id="KW-1185">Reference proteome</keyword>
<dbReference type="SUPFAM" id="SSF54637">
    <property type="entry name" value="Thioesterase/thiol ester dehydrase-isomerase"/>
    <property type="match status" value="1"/>
</dbReference>
<dbReference type="Pfam" id="PF01575">
    <property type="entry name" value="MaoC_dehydratas"/>
    <property type="match status" value="1"/>
</dbReference>
<dbReference type="RefSeq" id="WP_142064790.1">
    <property type="nucleotide sequence ID" value="NZ_VFPA01000008.1"/>
</dbReference>
<organism evidence="3 4">
    <name type="scientific">Pseudonocardia kunmingensis</name>
    <dbReference type="NCBI Taxonomy" id="630975"/>
    <lineage>
        <taxon>Bacteria</taxon>
        <taxon>Bacillati</taxon>
        <taxon>Actinomycetota</taxon>
        <taxon>Actinomycetes</taxon>
        <taxon>Pseudonocardiales</taxon>
        <taxon>Pseudonocardiaceae</taxon>
        <taxon>Pseudonocardia</taxon>
    </lineage>
</organism>
<dbReference type="Gene3D" id="3.10.129.10">
    <property type="entry name" value="Hotdog Thioesterase"/>
    <property type="match status" value="1"/>
</dbReference>
<dbReference type="InterPro" id="IPR002539">
    <property type="entry name" value="MaoC-like_dom"/>
</dbReference>
<dbReference type="AlphaFoldDB" id="A0A543CXK4"/>
<accession>A0A543CXK4</accession>
<evidence type="ECO:0000313" key="3">
    <source>
        <dbReference type="EMBL" id="TQM01847.1"/>
    </source>
</evidence>
<sequence>MSGDEVLPEWALAEVDPEKMKVLALLLADPNPLHFDPAVAPRLGVAERPVNQGPSNMAMLVNLLRAAYPRGRLRRLTVQLRGSVVAGQSVRASGRVTGRERQGATETVRCEVALGVDGGRVVLSGEAEVEIPVVASA</sequence>
<dbReference type="Proteomes" id="UP000315677">
    <property type="component" value="Unassembled WGS sequence"/>
</dbReference>
<gene>
    <name evidence="3" type="ORF">FB558_8365</name>
</gene>
<feature type="domain" description="MaoC-like" evidence="2">
    <location>
        <begin position="14"/>
        <end position="108"/>
    </location>
</feature>
<dbReference type="EMBL" id="VFPA01000008">
    <property type="protein sequence ID" value="TQM01847.1"/>
    <property type="molecule type" value="Genomic_DNA"/>
</dbReference>
<proteinExistence type="inferred from homology"/>
<evidence type="ECO:0000313" key="4">
    <source>
        <dbReference type="Proteomes" id="UP000315677"/>
    </source>
</evidence>
<protein>
    <submittedName>
        <fullName evidence="3">Acyl dehydratase</fullName>
    </submittedName>
</protein>
<comment type="similarity">
    <text evidence="1">Belongs to the enoyl-CoA hydratase/isomerase family.</text>
</comment>
<dbReference type="InterPro" id="IPR029069">
    <property type="entry name" value="HotDog_dom_sf"/>
</dbReference>
<name>A0A543CXK4_9PSEU</name>
<evidence type="ECO:0000256" key="1">
    <source>
        <dbReference type="ARBA" id="ARBA00005254"/>
    </source>
</evidence>
<evidence type="ECO:0000259" key="2">
    <source>
        <dbReference type="Pfam" id="PF01575"/>
    </source>
</evidence>
<reference evidence="3 4" key="1">
    <citation type="submission" date="2019-06" db="EMBL/GenBank/DDBJ databases">
        <title>Sequencing the genomes of 1000 actinobacteria strains.</title>
        <authorList>
            <person name="Klenk H.-P."/>
        </authorList>
    </citation>
    <scope>NUCLEOTIDE SEQUENCE [LARGE SCALE GENOMIC DNA]</scope>
    <source>
        <strain evidence="3 4">DSM 45301</strain>
    </source>
</reference>
<comment type="caution">
    <text evidence="3">The sequence shown here is derived from an EMBL/GenBank/DDBJ whole genome shotgun (WGS) entry which is preliminary data.</text>
</comment>
<dbReference type="OrthoDB" id="5147746at2"/>